<accession>A0A172Y518</accession>
<keyword evidence="4" id="KW-1185">Reference proteome</keyword>
<evidence type="ECO:0000313" key="4">
    <source>
        <dbReference type="Proteomes" id="UP000077603"/>
    </source>
</evidence>
<feature type="region of interest" description="Disordered" evidence="2">
    <location>
        <begin position="1"/>
        <end position="54"/>
    </location>
</feature>
<feature type="compositionally biased region" description="Pro residues" evidence="2">
    <location>
        <begin position="19"/>
        <end position="32"/>
    </location>
</feature>
<comment type="similarity">
    <text evidence="1">Belongs to the bactofilin family.</text>
</comment>
<dbReference type="eggNOG" id="COG1664">
    <property type="taxonomic scope" value="Bacteria"/>
</dbReference>
<gene>
    <name evidence="3" type="ORF">DA69_05070</name>
</gene>
<evidence type="ECO:0000256" key="2">
    <source>
        <dbReference type="SAM" id="MobiDB-lite"/>
    </source>
</evidence>
<dbReference type="InterPro" id="IPR007607">
    <property type="entry name" value="BacA/B"/>
</dbReference>
<dbReference type="OrthoDB" id="5738271at2"/>
<feature type="compositionally biased region" description="Low complexity" evidence="2">
    <location>
        <begin position="33"/>
        <end position="51"/>
    </location>
</feature>
<dbReference type="KEGG" id="bne:DA69_05070"/>
<sequence>MFNKNKPFDNNPSGGMGIPKPPEPVQPKPEPAAPIAAAPARAPEPARPAARSSSLSTLSAGVKYEGNISGAGELQVDGSLKGDIRVVRVVIGEGGAVEGTVHADILEVRGRVSGAIVAKQVKLFATSRVEGDITQEQLSIEQGAWFQGRCTQAKRDTPGANMLETPAAAEKPAPAKTDAKVEAPIQTKPAA</sequence>
<evidence type="ECO:0000256" key="1">
    <source>
        <dbReference type="ARBA" id="ARBA00044755"/>
    </source>
</evidence>
<dbReference type="PANTHER" id="PTHR35024:SF4">
    <property type="entry name" value="POLYMER-FORMING CYTOSKELETAL PROTEIN"/>
    <property type="match status" value="1"/>
</dbReference>
<dbReference type="AlphaFoldDB" id="A0A172Y518"/>
<organism evidence="3 4">
    <name type="scientific">Brevundimonas naejangsanensis</name>
    <dbReference type="NCBI Taxonomy" id="588932"/>
    <lineage>
        <taxon>Bacteria</taxon>
        <taxon>Pseudomonadati</taxon>
        <taxon>Pseudomonadota</taxon>
        <taxon>Alphaproteobacteria</taxon>
        <taxon>Caulobacterales</taxon>
        <taxon>Caulobacteraceae</taxon>
        <taxon>Brevundimonas</taxon>
    </lineage>
</organism>
<protein>
    <submittedName>
        <fullName evidence="3">Uncharacterized protein</fullName>
    </submittedName>
</protein>
<dbReference type="PANTHER" id="PTHR35024">
    <property type="entry name" value="HYPOTHETICAL CYTOSOLIC PROTEIN"/>
    <property type="match status" value="1"/>
</dbReference>
<feature type="compositionally biased region" description="Low complexity" evidence="2">
    <location>
        <begin position="164"/>
        <end position="176"/>
    </location>
</feature>
<dbReference type="EMBL" id="CP015614">
    <property type="protein sequence ID" value="ANF54165.1"/>
    <property type="molecule type" value="Genomic_DNA"/>
</dbReference>
<dbReference type="Pfam" id="PF04519">
    <property type="entry name" value="Bactofilin"/>
    <property type="match status" value="1"/>
</dbReference>
<reference evidence="3 4" key="1">
    <citation type="journal article" date="2014" name="Genome Announc.">
        <title>Genome Sequence of a Promising Hydrogen-Producing Facultative Anaerobic Bacterium, Brevundimonas naejangsanensis Strain B1.</title>
        <authorList>
            <person name="Su H."/>
            <person name="Zhang T."/>
            <person name="Bao M."/>
            <person name="Jiang Y."/>
            <person name="Wang Y."/>
            <person name="Tan T."/>
        </authorList>
    </citation>
    <scope>NUCLEOTIDE SEQUENCE [LARGE SCALE GENOMIC DNA]</scope>
    <source>
        <strain evidence="3 4">B1</strain>
    </source>
</reference>
<name>A0A172Y518_9CAUL</name>
<dbReference type="Proteomes" id="UP000077603">
    <property type="component" value="Chromosome"/>
</dbReference>
<dbReference type="RefSeq" id="WP_025977149.1">
    <property type="nucleotide sequence ID" value="NZ_CP015614.1"/>
</dbReference>
<evidence type="ECO:0000313" key="3">
    <source>
        <dbReference type="EMBL" id="ANF54165.1"/>
    </source>
</evidence>
<feature type="region of interest" description="Disordered" evidence="2">
    <location>
        <begin position="153"/>
        <end position="191"/>
    </location>
</feature>
<proteinExistence type="inferred from homology"/>
<dbReference type="STRING" id="588932.DA69_05070"/>